<evidence type="ECO:0000256" key="1">
    <source>
        <dbReference type="ARBA" id="ARBA00023015"/>
    </source>
</evidence>
<organism evidence="5 6">
    <name type="scientific">Donghicola tyrosinivorans</name>
    <dbReference type="NCBI Taxonomy" id="1652492"/>
    <lineage>
        <taxon>Bacteria</taxon>
        <taxon>Pseudomonadati</taxon>
        <taxon>Pseudomonadota</taxon>
        <taxon>Alphaproteobacteria</taxon>
        <taxon>Rhodobacterales</taxon>
        <taxon>Roseobacteraceae</taxon>
        <taxon>Donghicola</taxon>
    </lineage>
</organism>
<evidence type="ECO:0000256" key="3">
    <source>
        <dbReference type="ARBA" id="ARBA00023163"/>
    </source>
</evidence>
<dbReference type="GO" id="GO:0003677">
    <property type="term" value="F:DNA binding"/>
    <property type="evidence" value="ECO:0007669"/>
    <property type="project" value="UniProtKB-KW"/>
</dbReference>
<dbReference type="Pfam" id="PF01638">
    <property type="entry name" value="HxlR"/>
    <property type="match status" value="1"/>
</dbReference>
<evidence type="ECO:0000259" key="4">
    <source>
        <dbReference type="PROSITE" id="PS51118"/>
    </source>
</evidence>
<dbReference type="Gene3D" id="1.10.10.10">
    <property type="entry name" value="Winged helix-like DNA-binding domain superfamily/Winged helix DNA-binding domain"/>
    <property type="match status" value="1"/>
</dbReference>
<dbReference type="RefSeq" id="WP_106263409.1">
    <property type="nucleotide sequence ID" value="NZ_PVTQ01000003.1"/>
</dbReference>
<dbReference type="SUPFAM" id="SSF46785">
    <property type="entry name" value="Winged helix' DNA-binding domain"/>
    <property type="match status" value="1"/>
</dbReference>
<dbReference type="AlphaFoldDB" id="A0A2T0WYH5"/>
<dbReference type="PANTHER" id="PTHR33204">
    <property type="entry name" value="TRANSCRIPTIONAL REGULATOR, MARR FAMILY"/>
    <property type="match status" value="1"/>
</dbReference>
<dbReference type="EMBL" id="PVTQ01000003">
    <property type="protein sequence ID" value="PRY91746.1"/>
    <property type="molecule type" value="Genomic_DNA"/>
</dbReference>
<proteinExistence type="predicted"/>
<dbReference type="OrthoDB" id="9800350at2"/>
<dbReference type="InterPro" id="IPR036390">
    <property type="entry name" value="WH_DNA-bd_sf"/>
</dbReference>
<comment type="caution">
    <text evidence="5">The sequence shown here is derived from an EMBL/GenBank/DDBJ whole genome shotgun (WGS) entry which is preliminary data.</text>
</comment>
<sequence>MKDGVPAHSGCAVEQVLRLLSGRWTLYILWRLQDMGPQRFNALVRLIPGVSPKVLTERLKALENAGLVSRHYEPTVPPQVTYSLTDRAVELRATLDQIAGVSRSWVAEGWRMDTGFPDPAKDG</sequence>
<dbReference type="PROSITE" id="PS51118">
    <property type="entry name" value="HTH_HXLR"/>
    <property type="match status" value="1"/>
</dbReference>
<dbReference type="InterPro" id="IPR002577">
    <property type="entry name" value="HTH_HxlR"/>
</dbReference>
<dbReference type="InterPro" id="IPR036388">
    <property type="entry name" value="WH-like_DNA-bd_sf"/>
</dbReference>
<accession>A0A2T0WYH5</accession>
<evidence type="ECO:0000313" key="6">
    <source>
        <dbReference type="Proteomes" id="UP000238392"/>
    </source>
</evidence>
<dbReference type="CDD" id="cd00090">
    <property type="entry name" value="HTH_ARSR"/>
    <property type="match status" value="1"/>
</dbReference>
<keyword evidence="1" id="KW-0805">Transcription regulation</keyword>
<dbReference type="GO" id="GO:0006355">
    <property type="term" value="P:regulation of DNA-templated transcription"/>
    <property type="evidence" value="ECO:0007669"/>
    <property type="project" value="UniProtKB-ARBA"/>
</dbReference>
<keyword evidence="2 5" id="KW-0238">DNA-binding</keyword>
<feature type="domain" description="HTH hxlR-type" evidence="4">
    <location>
        <begin position="11"/>
        <end position="110"/>
    </location>
</feature>
<protein>
    <submittedName>
        <fullName evidence="5">DNA-binding HxlR family transcriptional regulator</fullName>
    </submittedName>
</protein>
<keyword evidence="6" id="KW-1185">Reference proteome</keyword>
<keyword evidence="3" id="KW-0804">Transcription</keyword>
<dbReference type="Proteomes" id="UP000238392">
    <property type="component" value="Unassembled WGS sequence"/>
</dbReference>
<name>A0A2T0WYH5_9RHOB</name>
<reference evidence="5 6" key="1">
    <citation type="submission" date="2018-03" db="EMBL/GenBank/DDBJ databases">
        <title>Genomic Encyclopedia of Archaeal and Bacterial Type Strains, Phase II (KMG-II): from individual species to whole genera.</title>
        <authorList>
            <person name="Goeker M."/>
        </authorList>
    </citation>
    <scope>NUCLEOTIDE SEQUENCE [LARGE SCALE GENOMIC DNA]</scope>
    <source>
        <strain evidence="5 6">DSM 100212</strain>
    </source>
</reference>
<evidence type="ECO:0000313" key="5">
    <source>
        <dbReference type="EMBL" id="PRY91746.1"/>
    </source>
</evidence>
<gene>
    <name evidence="5" type="ORF">CLV74_103335</name>
</gene>
<dbReference type="InterPro" id="IPR011991">
    <property type="entry name" value="ArsR-like_HTH"/>
</dbReference>
<evidence type="ECO:0000256" key="2">
    <source>
        <dbReference type="ARBA" id="ARBA00023125"/>
    </source>
</evidence>